<organism evidence="5">
    <name type="scientific">Dissoconium aciculare CBS 342.82</name>
    <dbReference type="NCBI Taxonomy" id="1314786"/>
    <lineage>
        <taxon>Eukaryota</taxon>
        <taxon>Fungi</taxon>
        <taxon>Dikarya</taxon>
        <taxon>Ascomycota</taxon>
        <taxon>Pezizomycotina</taxon>
        <taxon>Dothideomycetes</taxon>
        <taxon>Dothideomycetidae</taxon>
        <taxon>Mycosphaerellales</taxon>
        <taxon>Dissoconiaceae</taxon>
        <taxon>Dissoconium</taxon>
    </lineage>
</organism>
<feature type="compositionally biased region" description="Basic and acidic residues" evidence="2">
    <location>
        <begin position="51"/>
        <end position="61"/>
    </location>
</feature>
<dbReference type="PANTHER" id="PTHR16027:SF6">
    <property type="entry name" value="DILUTE DOMAIN-CONTAINING PROTEIN"/>
    <property type="match status" value="1"/>
</dbReference>
<feature type="repeat" description="ANK" evidence="1">
    <location>
        <begin position="220"/>
        <end position="252"/>
    </location>
</feature>
<dbReference type="InterPro" id="IPR002710">
    <property type="entry name" value="Dilute_dom"/>
</dbReference>
<reference evidence="5" key="2">
    <citation type="submission" date="2020-04" db="EMBL/GenBank/DDBJ databases">
        <authorList>
            <consortium name="NCBI Genome Project"/>
        </authorList>
    </citation>
    <scope>NUCLEOTIDE SEQUENCE</scope>
    <source>
        <strain evidence="5">CBS 342.82</strain>
    </source>
</reference>
<dbReference type="SMART" id="SM00248">
    <property type="entry name" value="ANK"/>
    <property type="match status" value="2"/>
</dbReference>
<feature type="repeat" description="ANK" evidence="1">
    <location>
        <begin position="187"/>
        <end position="219"/>
    </location>
</feature>
<dbReference type="InterPro" id="IPR037986">
    <property type="entry name" value="Myo5p-like_CBD_DIL"/>
</dbReference>
<dbReference type="Pfam" id="PF12796">
    <property type="entry name" value="Ank_2"/>
    <property type="match status" value="1"/>
</dbReference>
<dbReference type="PANTHER" id="PTHR16027">
    <property type="entry name" value="DILUTE DOMAIN-CONTAINING PROTEIN YPR089W"/>
    <property type="match status" value="1"/>
</dbReference>
<dbReference type="SUPFAM" id="SSF48403">
    <property type="entry name" value="Ankyrin repeat"/>
    <property type="match status" value="1"/>
</dbReference>
<dbReference type="Gene3D" id="1.25.40.20">
    <property type="entry name" value="Ankyrin repeat-containing domain"/>
    <property type="match status" value="1"/>
</dbReference>
<dbReference type="PROSITE" id="PS50088">
    <property type="entry name" value="ANK_REPEAT"/>
    <property type="match status" value="2"/>
</dbReference>
<dbReference type="PROSITE" id="PS50297">
    <property type="entry name" value="ANK_REP_REGION"/>
    <property type="match status" value="2"/>
</dbReference>
<feature type="region of interest" description="Disordered" evidence="2">
    <location>
        <begin position="517"/>
        <end position="536"/>
    </location>
</feature>
<reference evidence="5" key="3">
    <citation type="submission" date="2025-08" db="UniProtKB">
        <authorList>
            <consortium name="RefSeq"/>
        </authorList>
    </citation>
    <scope>IDENTIFICATION</scope>
    <source>
        <strain evidence="5">CBS 342.82</strain>
    </source>
</reference>
<dbReference type="OrthoDB" id="426293at2759"/>
<dbReference type="InterPro" id="IPR002110">
    <property type="entry name" value="Ankyrin_rpt"/>
</dbReference>
<reference evidence="5" key="1">
    <citation type="submission" date="2020-01" db="EMBL/GenBank/DDBJ databases">
        <authorList>
            <consortium name="DOE Joint Genome Institute"/>
            <person name="Haridas S."/>
            <person name="Albert R."/>
            <person name="Binder M."/>
            <person name="Bloem J."/>
            <person name="Labutti K."/>
            <person name="Salamov A."/>
            <person name="Andreopoulos B."/>
            <person name="Baker S.E."/>
            <person name="Barry K."/>
            <person name="Bills G."/>
            <person name="Bluhm B.H."/>
            <person name="Cannon C."/>
            <person name="Castanera R."/>
            <person name="Culley D.E."/>
            <person name="Daum C."/>
            <person name="Ezra D."/>
            <person name="Gonzalez J.B."/>
            <person name="Henrissat B."/>
            <person name="Kuo A."/>
            <person name="Liang C."/>
            <person name="Lipzen A."/>
            <person name="Lutzoni F."/>
            <person name="Magnuson J."/>
            <person name="Mondo S."/>
            <person name="Nolan M."/>
            <person name="Ohm R."/>
            <person name="Pangilinan J."/>
            <person name="Park H.-J."/>
            <person name="Ramirez L."/>
            <person name="Alfaro M."/>
            <person name="Sun H."/>
            <person name="Tritt A."/>
            <person name="Yoshinaga Y."/>
            <person name="Zwiers L.-H."/>
            <person name="Turgeon B.G."/>
            <person name="Goodwin S.B."/>
            <person name="Spatafora J.W."/>
            <person name="Crous P.W."/>
            <person name="Grigoriev I.V."/>
        </authorList>
    </citation>
    <scope>NUCLEOTIDE SEQUENCE</scope>
    <source>
        <strain evidence="5">CBS 342.82</strain>
    </source>
</reference>
<dbReference type="CDD" id="cd15473">
    <property type="entry name" value="Myo5p-like_CBD_DIL_ANK"/>
    <property type="match status" value="1"/>
</dbReference>
<keyword evidence="1" id="KW-0040">ANK repeat</keyword>
<protein>
    <recommendedName>
        <fullName evidence="3">Dilute domain-containing protein</fullName>
    </recommendedName>
</protein>
<dbReference type="SMART" id="SM01132">
    <property type="entry name" value="DIL"/>
    <property type="match status" value="1"/>
</dbReference>
<dbReference type="Pfam" id="PF01843">
    <property type="entry name" value="DIL"/>
    <property type="match status" value="1"/>
</dbReference>
<feature type="compositionally biased region" description="Polar residues" evidence="2">
    <location>
        <begin position="724"/>
        <end position="734"/>
    </location>
</feature>
<dbReference type="PROSITE" id="PS51126">
    <property type="entry name" value="DILUTE"/>
    <property type="match status" value="1"/>
</dbReference>
<dbReference type="Proteomes" id="UP000504637">
    <property type="component" value="Unplaced"/>
</dbReference>
<feature type="domain" description="Dilute" evidence="3">
    <location>
        <begin position="413"/>
        <end position="703"/>
    </location>
</feature>
<feature type="compositionally biased region" description="Basic and acidic residues" evidence="2">
    <location>
        <begin position="27"/>
        <end position="36"/>
    </location>
</feature>
<feature type="compositionally biased region" description="Low complexity" evidence="2">
    <location>
        <begin position="708"/>
        <end position="723"/>
    </location>
</feature>
<evidence type="ECO:0000259" key="3">
    <source>
        <dbReference type="PROSITE" id="PS51126"/>
    </source>
</evidence>
<accession>A0A6J3LRW5</accession>
<dbReference type="InterPro" id="IPR036770">
    <property type="entry name" value="Ankyrin_rpt-contain_sf"/>
</dbReference>
<dbReference type="AlphaFoldDB" id="A0A6J3LRW5"/>
<sequence>MSAVGGHPATPTATLRDTQEEVDEEENNHHHNDDPISHQYKPPALPADLPRSLDDRMSFPGHHQETEYYDAWQGQSQFLTAPTSAKPLTFNLALNEPDDDGAFGQGFGNDEARMAEMLAGSTSKVGDAGELEEEAILNDEQLSSEEKTKSLQDFLFMAASNGDARRVQRLVRGAASNLIRIDEVDAEGTPPLVYASCFGHREVVLSLLNAGATVDSQDRNQWTALMWAITNRHKDIAKILLDHGASTDIKSSSGRTALDFAPPNSEISDFLQHSGYSIGSAGVTDDFYTSGFSQDRFEEELAESEMRRRMMMESAINLEVDLGNLGLDEQPESPDEIEEGQEFVWDRCLNDQMFVFMESDIERILDVVVTNMTPQRSASQKPVPANIIFLGARYAHYHANAELLAEWLEMSQDKIYAVVDRHQWDMTILAFWVSNATLLLYYLKKDAGLAEVTTQFQAQMAELLHEIYILIIRDAERRMDKVLDTAMLDHETIPGFEDIHFQNEWKFLRTKKTVKPEPVDKRFRPPSPRRKAQTSPRNITSLLSSTLFVQDLYDVHPVITAQILSQLYYWLGAEIFNRIMSNKRYLARTKAMQIRMNISMLEDWARTNNRLPEQYENGSIAPSGEATIDAARRHLAPVVQLLQWLQCFSSLGEDREAMETTLQQLPSLSTKQLLHAVKHYRAEVGEKSLTRPASRHIQEVKSRPRVTSNASHSSGHNHSHNSNDATQPSTSRPPSSLIDANHPLTSPAPNPPTQPSASDQDADLPETNLMNPALLLPFHLPTSTDMLVSYGAGFGGVNKERERRYIPSVPPEFLSKLDPGAGNRHFVNGIYDAERFSDSS</sequence>
<dbReference type="GO" id="GO:0051020">
    <property type="term" value="F:GTPase binding"/>
    <property type="evidence" value="ECO:0007669"/>
    <property type="project" value="TreeGrafter"/>
</dbReference>
<evidence type="ECO:0000256" key="1">
    <source>
        <dbReference type="PROSITE-ProRule" id="PRU00023"/>
    </source>
</evidence>
<evidence type="ECO:0000313" key="5">
    <source>
        <dbReference type="RefSeq" id="XP_033455060.1"/>
    </source>
</evidence>
<name>A0A6J3LRW5_9PEZI</name>
<dbReference type="RefSeq" id="XP_033455060.1">
    <property type="nucleotide sequence ID" value="XM_033606059.1"/>
</dbReference>
<evidence type="ECO:0000313" key="4">
    <source>
        <dbReference type="Proteomes" id="UP000504637"/>
    </source>
</evidence>
<proteinExistence type="predicted"/>
<keyword evidence="4" id="KW-1185">Reference proteome</keyword>
<evidence type="ECO:0000256" key="2">
    <source>
        <dbReference type="SAM" id="MobiDB-lite"/>
    </source>
</evidence>
<feature type="region of interest" description="Disordered" evidence="2">
    <location>
        <begin position="1"/>
        <end position="61"/>
    </location>
</feature>
<dbReference type="InterPro" id="IPR052072">
    <property type="entry name" value="Vascular_dev_regulator"/>
</dbReference>
<dbReference type="GeneID" id="54363859"/>
<gene>
    <name evidence="5" type="ORF">K489DRAFT_385289</name>
</gene>
<feature type="region of interest" description="Disordered" evidence="2">
    <location>
        <begin position="685"/>
        <end position="765"/>
    </location>
</feature>